<dbReference type="VEuPathDB" id="CryptoDB:Cvel_16"/>
<gene>
    <name evidence="2" type="ORF">Cvel_16</name>
</gene>
<reference evidence="2" key="1">
    <citation type="submission" date="2014-11" db="EMBL/GenBank/DDBJ databases">
        <authorList>
            <person name="Otto D Thomas"/>
            <person name="Naeem Raeece"/>
        </authorList>
    </citation>
    <scope>NUCLEOTIDE SEQUENCE</scope>
</reference>
<protein>
    <submittedName>
        <fullName evidence="2">Uncharacterized protein</fullName>
    </submittedName>
</protein>
<feature type="compositionally biased region" description="Low complexity" evidence="1">
    <location>
        <begin position="242"/>
        <end position="256"/>
    </location>
</feature>
<feature type="region of interest" description="Disordered" evidence="1">
    <location>
        <begin position="450"/>
        <end position="487"/>
    </location>
</feature>
<dbReference type="EMBL" id="CDMZ01004701">
    <property type="protein sequence ID" value="CEM50589.1"/>
    <property type="molecule type" value="Genomic_DNA"/>
</dbReference>
<evidence type="ECO:0000313" key="2">
    <source>
        <dbReference type="EMBL" id="CEM50589.1"/>
    </source>
</evidence>
<feature type="compositionally biased region" description="Low complexity" evidence="1">
    <location>
        <begin position="53"/>
        <end position="70"/>
    </location>
</feature>
<feature type="compositionally biased region" description="Low complexity" evidence="1">
    <location>
        <begin position="83"/>
        <end position="99"/>
    </location>
</feature>
<feature type="region of interest" description="Disordered" evidence="1">
    <location>
        <begin position="1"/>
        <end position="299"/>
    </location>
</feature>
<feature type="compositionally biased region" description="Low complexity" evidence="1">
    <location>
        <begin position="147"/>
        <end position="169"/>
    </location>
</feature>
<feature type="compositionally biased region" description="Pro residues" evidence="1">
    <location>
        <begin position="476"/>
        <end position="485"/>
    </location>
</feature>
<feature type="compositionally biased region" description="Pro residues" evidence="1">
    <location>
        <begin position="257"/>
        <end position="269"/>
    </location>
</feature>
<feature type="compositionally biased region" description="Low complexity" evidence="1">
    <location>
        <begin position="196"/>
        <end position="224"/>
    </location>
</feature>
<dbReference type="AlphaFoldDB" id="A0A0G4I137"/>
<feature type="compositionally biased region" description="Low complexity" evidence="1">
    <location>
        <begin position="126"/>
        <end position="140"/>
    </location>
</feature>
<feature type="compositionally biased region" description="Pro residues" evidence="1">
    <location>
        <begin position="183"/>
        <end position="195"/>
    </location>
</feature>
<accession>A0A0G4I137</accession>
<name>A0A0G4I137_9ALVE</name>
<evidence type="ECO:0000256" key="1">
    <source>
        <dbReference type="SAM" id="MobiDB-lite"/>
    </source>
</evidence>
<proteinExistence type="predicted"/>
<feature type="region of interest" description="Disordered" evidence="1">
    <location>
        <begin position="352"/>
        <end position="381"/>
    </location>
</feature>
<sequence>MSRPVSPYAGKVPFRKINNPAASPKAQQRQIDKILAHSPESSIPGGGRGRQDSNGNLANSLLLANSSGSSVTQVAKESPFKGKPAPTTKKTVTAKAVPTKPQPKPKPKTGPQQSKSAPRPAPATSAVKVPATAPKAKIAAPKPPPQIQKLRATTPARPTSTTSKPAAGRAPPPPATGGVTRKPPSPTTAPRPAPAVTPAKKPTPTVPAVSRPKSTAPKPTVTKPTPKPVKSRPSSPPKPAPKKAAQATPAATVVVSPTPPDSRTPPRPHTPQQQTETRNAKQSLADSLQAALQEMDAAMDRKFGRDNTVQPDAPPQDPPLVPLGVSGQTEILNENPGRVFPVTVTQTRVRPITDLAPPPPLPTVLTKQPPSQTEQTKEAEHPPVRRYIYRLPWWCYGDSVYHFGPHAGPFLEAQYQEAKNAVATGRPIIVPPPRRSIQVRNQTFTPLSRVHTFHPPRHYQGPTLGAPSPSISMLPSPSPSHPPPQRLSVSPAYVPIRASVVPPPPTQLVPPPVLTAKQATIVQQPSLVHLHAYPVWAGAQSRAPDGCNCFGWNGAATSTVSLAQPQAEWGENSPHA</sequence>
<organism evidence="2">
    <name type="scientific">Chromera velia CCMP2878</name>
    <dbReference type="NCBI Taxonomy" id="1169474"/>
    <lineage>
        <taxon>Eukaryota</taxon>
        <taxon>Sar</taxon>
        <taxon>Alveolata</taxon>
        <taxon>Colpodellida</taxon>
        <taxon>Chromeraceae</taxon>
        <taxon>Chromera</taxon>
    </lineage>
</organism>